<protein>
    <submittedName>
        <fullName evidence="1">Pentapeptide repeat-containing protein</fullName>
    </submittedName>
</protein>
<dbReference type="PANTHER" id="PTHR14136">
    <property type="entry name" value="BTB_POZ DOMAIN-CONTAINING PROTEIN KCTD9"/>
    <property type="match status" value="1"/>
</dbReference>
<name>A0ABV3FL04_9NOCA</name>
<keyword evidence="2" id="KW-1185">Reference proteome</keyword>
<evidence type="ECO:0000313" key="1">
    <source>
        <dbReference type="EMBL" id="MEV0368173.1"/>
    </source>
</evidence>
<reference evidence="1 2" key="1">
    <citation type="submission" date="2024-06" db="EMBL/GenBank/DDBJ databases">
        <title>The Natural Products Discovery Center: Release of the First 8490 Sequenced Strains for Exploring Actinobacteria Biosynthetic Diversity.</title>
        <authorList>
            <person name="Kalkreuter E."/>
            <person name="Kautsar S.A."/>
            <person name="Yang D."/>
            <person name="Bader C.D."/>
            <person name="Teijaro C.N."/>
            <person name="Fluegel L."/>
            <person name="Davis C.M."/>
            <person name="Simpson J.R."/>
            <person name="Lauterbach L."/>
            <person name="Steele A.D."/>
            <person name="Gui C."/>
            <person name="Meng S."/>
            <person name="Li G."/>
            <person name="Viehrig K."/>
            <person name="Ye F."/>
            <person name="Su P."/>
            <person name="Kiefer A.F."/>
            <person name="Nichols A."/>
            <person name="Cepeda A.J."/>
            <person name="Yan W."/>
            <person name="Fan B."/>
            <person name="Jiang Y."/>
            <person name="Adhikari A."/>
            <person name="Zheng C.-J."/>
            <person name="Schuster L."/>
            <person name="Cowan T.M."/>
            <person name="Smanski M.J."/>
            <person name="Chevrette M.G."/>
            <person name="De Carvalho L.P.S."/>
            <person name="Shen B."/>
        </authorList>
    </citation>
    <scope>NUCLEOTIDE SEQUENCE [LARGE SCALE GENOMIC DNA]</scope>
    <source>
        <strain evidence="1 2">NPDC050671</strain>
    </source>
</reference>
<dbReference type="Gene3D" id="2.160.20.80">
    <property type="entry name" value="E3 ubiquitin-protein ligase SopA"/>
    <property type="match status" value="1"/>
</dbReference>
<organism evidence="1 2">
    <name type="scientific">Nocardia fusca</name>
    <dbReference type="NCBI Taxonomy" id="941183"/>
    <lineage>
        <taxon>Bacteria</taxon>
        <taxon>Bacillati</taxon>
        <taxon>Actinomycetota</taxon>
        <taxon>Actinomycetes</taxon>
        <taxon>Mycobacteriales</taxon>
        <taxon>Nocardiaceae</taxon>
        <taxon>Nocardia</taxon>
    </lineage>
</organism>
<dbReference type="EMBL" id="JBFAIH010000063">
    <property type="protein sequence ID" value="MEV0368173.1"/>
    <property type="molecule type" value="Genomic_DNA"/>
</dbReference>
<dbReference type="SUPFAM" id="SSF141571">
    <property type="entry name" value="Pentapeptide repeat-like"/>
    <property type="match status" value="1"/>
</dbReference>
<dbReference type="PANTHER" id="PTHR14136:SF17">
    <property type="entry name" value="BTB_POZ DOMAIN-CONTAINING PROTEIN KCTD9"/>
    <property type="match status" value="1"/>
</dbReference>
<gene>
    <name evidence="1" type="ORF">AB0H72_36380</name>
</gene>
<evidence type="ECO:0000313" key="2">
    <source>
        <dbReference type="Proteomes" id="UP001551658"/>
    </source>
</evidence>
<comment type="caution">
    <text evidence="1">The sequence shown here is derived from an EMBL/GenBank/DDBJ whole genome shotgun (WGS) entry which is preliminary data.</text>
</comment>
<dbReference type="InterPro" id="IPR001646">
    <property type="entry name" value="5peptide_repeat"/>
</dbReference>
<dbReference type="Proteomes" id="UP001551658">
    <property type="component" value="Unassembled WGS sequence"/>
</dbReference>
<dbReference type="InterPro" id="IPR051082">
    <property type="entry name" value="Pentapeptide-BTB/POZ_domain"/>
</dbReference>
<accession>A0ABV3FL04</accession>
<dbReference type="Pfam" id="PF00805">
    <property type="entry name" value="Pentapeptide"/>
    <property type="match status" value="3"/>
</dbReference>
<dbReference type="RefSeq" id="WP_357988792.1">
    <property type="nucleotide sequence ID" value="NZ_JBFAIH010000063.1"/>
</dbReference>
<sequence length="318" mass="33230">MATTIATLGASVAAVAALWFSGQSLKVSNDQQSQAQQTAITDRFRLAAEQLASDQINIRVSGIYLLERLAKDSPADHPTVFALLNTFIRSHTGNAECRAKAATDPLSEALTTPVDLETALTVIARRDTVNDDPTNALDLNQACLPRATFSLSDDRPAASFVGVDLSKAVLSRADLANADLTEADFSFAQLTGANLAEANLTGASLWYAQFLSANLAEANLTGAHFLAAKLAGAILAGANLAGADLFAADLSEAKLTEADLTGADLEDANLAGAWLHRVNLTGADLTNADLTGAILTGANLTGVVYNFQTRWPDGFTPP</sequence>
<proteinExistence type="predicted"/>